<keyword evidence="2" id="KW-1185">Reference proteome</keyword>
<reference evidence="2" key="1">
    <citation type="submission" date="2016-10" db="EMBL/GenBank/DDBJ databases">
        <authorList>
            <person name="Varghese N."/>
            <person name="Submissions S."/>
        </authorList>
    </citation>
    <scope>NUCLEOTIDE SEQUENCE [LARGE SCALE GENOMIC DNA]</scope>
    <source>
        <strain evidence="2">CGMCC 4.2126</strain>
    </source>
</reference>
<evidence type="ECO:0000313" key="2">
    <source>
        <dbReference type="Proteomes" id="UP000199111"/>
    </source>
</evidence>
<sequence>MTNTEQALPAENQWDLLVEYGRGLQLGFHALWVESDDPEELSSRFRVDPGSRLECDVTTLAGRYKGPPAKGIWIGPHAPGWTHLFVFGLSSTHPAIGNLGKRRAFQIKFWGEVGEGLEPLYLHYDGELLGDVNPPYEEGGYMSLPDYRPFTEGLALDPDGDLEHDVHTLWCVVGRITGRFADREWWTPTRTFYSIPAGAWER</sequence>
<name>A0A1I3N5T8_9ACTN</name>
<dbReference type="RefSeq" id="WP_093886978.1">
    <property type="nucleotide sequence ID" value="NZ_FOQY01000006.1"/>
</dbReference>
<evidence type="ECO:0000313" key="1">
    <source>
        <dbReference type="EMBL" id="SFJ04611.1"/>
    </source>
</evidence>
<accession>A0A1I3N5T8</accession>
<proteinExistence type="predicted"/>
<dbReference type="Proteomes" id="UP000199111">
    <property type="component" value="Unassembled WGS sequence"/>
</dbReference>
<dbReference type="AlphaFoldDB" id="A0A1I3N5T8"/>
<protein>
    <submittedName>
        <fullName evidence="1">Uncharacterized protein</fullName>
    </submittedName>
</protein>
<dbReference type="EMBL" id="FOQY01000006">
    <property type="protein sequence ID" value="SFJ04611.1"/>
    <property type="molecule type" value="Genomic_DNA"/>
</dbReference>
<gene>
    <name evidence="1" type="ORF">SAMN05216275_106121</name>
</gene>
<organism evidence="1 2">
    <name type="scientific">Streptosporangium canum</name>
    <dbReference type="NCBI Taxonomy" id="324952"/>
    <lineage>
        <taxon>Bacteria</taxon>
        <taxon>Bacillati</taxon>
        <taxon>Actinomycetota</taxon>
        <taxon>Actinomycetes</taxon>
        <taxon>Streptosporangiales</taxon>
        <taxon>Streptosporangiaceae</taxon>
        <taxon>Streptosporangium</taxon>
    </lineage>
</organism>
<dbReference type="GeneID" id="96298067"/>